<dbReference type="Pfam" id="PF10051">
    <property type="entry name" value="DUF2286"/>
    <property type="match status" value="1"/>
</dbReference>
<sequence>MRLREMVNPGQIAVIEANMGKLVSREVVDGDLQEIVKKNAIKYAQEKWEPTFSDFMVMKDEYESRLTIPIPKEITEIVKKNNIQLRREDSNTFVAILPVYYIIYESLKIDEDNYHDRGIVGVALVLSDEDVENLTNILIESTKKPIIEELKIEELEEEEEKEKPKKKKQSKS</sequence>
<dbReference type="EMBL" id="DSDY01000039">
    <property type="protein sequence ID" value="HDS10221.1"/>
    <property type="molecule type" value="Genomic_DNA"/>
</dbReference>
<proteinExistence type="predicted"/>
<gene>
    <name evidence="2" type="ORF">ENO04_01165</name>
</gene>
<reference evidence="2" key="1">
    <citation type="journal article" date="2020" name="mSystems">
        <title>Genome- and Community-Level Interaction Insights into Carbon Utilization and Element Cycling Functions of Hydrothermarchaeota in Hydrothermal Sediment.</title>
        <authorList>
            <person name="Zhou Z."/>
            <person name="Liu Y."/>
            <person name="Xu W."/>
            <person name="Pan J."/>
            <person name="Luo Z.H."/>
            <person name="Li M."/>
        </authorList>
    </citation>
    <scope>NUCLEOTIDE SEQUENCE [LARGE SCALE GENOMIC DNA]</scope>
    <source>
        <strain evidence="2">SpSt-123</strain>
    </source>
</reference>
<evidence type="ECO:0000313" key="2">
    <source>
        <dbReference type="EMBL" id="HDS10221.1"/>
    </source>
</evidence>
<accession>A0A7C1E944</accession>
<feature type="region of interest" description="Disordered" evidence="1">
    <location>
        <begin position="153"/>
        <end position="172"/>
    </location>
</feature>
<protein>
    <submittedName>
        <fullName evidence="2">DUF2286 domain-containing protein</fullName>
    </submittedName>
</protein>
<dbReference type="InterPro" id="IPR017006">
    <property type="entry name" value="UCP032756"/>
</dbReference>
<dbReference type="AlphaFoldDB" id="A0A7C1E944"/>
<evidence type="ECO:0000256" key="1">
    <source>
        <dbReference type="SAM" id="MobiDB-lite"/>
    </source>
</evidence>
<name>A0A7C1E944_9CREN</name>
<organism evidence="2">
    <name type="scientific">Fervidicoccus fontis</name>
    <dbReference type="NCBI Taxonomy" id="683846"/>
    <lineage>
        <taxon>Archaea</taxon>
        <taxon>Thermoproteota</taxon>
        <taxon>Thermoprotei</taxon>
        <taxon>Fervidicoccales</taxon>
        <taxon>Fervidicoccaceae</taxon>
        <taxon>Fervidicoccus</taxon>
    </lineage>
</organism>
<comment type="caution">
    <text evidence="2">The sequence shown here is derived from an EMBL/GenBank/DDBJ whole genome shotgun (WGS) entry which is preliminary data.</text>
</comment>